<dbReference type="SMART" id="SM01360">
    <property type="entry name" value="A2M"/>
    <property type="match status" value="1"/>
</dbReference>
<keyword evidence="3" id="KW-1133">Transmembrane helix</keyword>
<feature type="domain" description="Alpha-2-macroglobulin bait region" evidence="4">
    <location>
        <begin position="1046"/>
        <end position="1185"/>
    </location>
</feature>
<sequence length="1911" mass="213599">MKGLLKIPFGLLSLIFGKIHWQAPTWLLLITRFLRKSPWFVFLVLLSFVVAGGAYYYVKNLPGDVLIKASVSPPDVLPDNESSKPDSIEIRFAYDFSLLRDDQPRPDGTPSVARIDLIDQTITSGVSISPPIDGQWQWRGDRALFFTPHNDWAPGTEYEVTLGSDIFVPDTKLLDTSVSFKAPELSISVSDFEFYQDPTDRSIRRVISTLRFSHPVDQESLAKSVSLTMRNSGDDTRVKSNQFKYELTFNKSLREAYLQSQPIDLPDVSNYMTLTLKPGVRSLLGGQAHNETLTDKVLIPDIASFLKVDNVRADIVSNASNQPEQVIFLELTDEIEKSQLQEKLEFYLLPNRYASRSTWWYNAGDITTEVLAESSKLSPKWLEIPRESSDNYSFVFDVPESRQIYVRLNSGLESVNGFKTTAKYDQILQIPDYPREVAIAGEGSVLVHSGDHKLSVSTRGLNALRFSIGQVMGNQLNHLVSQTSGDISSPHFNNWYFDQNNISKVSEQIVTLNQRHPKELNYASLDLSQYLRDKNQTYGLFFVSAYGYDNHKQRDVYGVVDSRLILVTDLGVIVKANTNNTRDVFVQSIVTGEPISGARVELLGKNGIAIQHGVTDQRGHLNLSSASGFYNEKQPVVYVVKHEDDVSFIPYDRRTRQINLSKFDIGGVHPSSRANHQLNSFIFTDRGIYRPGETANIGFVVKRGDLQNSEGMPLQIEVTGPRYNTVRKHKLVVPKNGFFDYQFATEPTDDTGEYTVSLYVLRDNRYRGEQIGSETFKIEEFQPDTMKIASQLVGVQKKAWSTDSTLTAKITLENLFGIPAQDRRTEGRLVVTPASFNFKEYKDYIFSRIESDTPLAGIDEKLVSKTTDADGIAEYELALDRFNNGTYQLRFLAEGFDQSGGRSVKANNQVLVSPLDYLVGYKPNGNLEYINKGSDRSIEFIAVDNFLNQVEKTDLILKLKEIRHVSTLVKQANGTYQYQTVEKEQLLVEYEWSIDADGSQFKIASENPGNYALEIYDGSNRRLSRAVYNVVGSANLDGKIDKNAELQLQLEKADYKPGDIIEMNIKAPYHGAGLITIETDRVHEFKWFKTDTQSTLQTIRVPNNLEGTAYVNVTFVRDVSSDEIFTSPLSYAVQPFSVDRSKREINVDLEVDDIVRPGKPMTIGFSTNKPAKIAVFAIDEGILQVANHNLPKPLDHFLQKRALGVQTMQIMDLILPEFALLKSLSAAGGGASRKALAKNLNPFARKTDKPAVFWSGIVDADESDNQVEFIVPDTFSGALRVMAVAVSESAMGAASESTIVRGPFVLTPNVLLQAAPGDEFKAMIGVANIIEGSGKQVPIKVSVSSSEHLILQSDATQVITVDEDGENSSTFSFKVAEKLGSAEIIFDAVYNDISSSRSASLSVRPATPYTSDFISGYDKSGKLDINLSRTLFAPLSEQSVSASTSPLVMVEGLSDYLEYFPHGCTEQVVSQVFPLIGMTGHPHWSPDNTTLNAHLEQVILKLRQRQQGEGGFSFWPGGSYIAEYPSVYATHFLLEAKAAGFTVPTDMLNRLKNYLNFYVGKRSENLEQARIRAIAIYLLTRMDVVTTNYLVELQEFLEANYQKTWRKDLTSSYLAATYQLLKKGDLANELIEEYQPTQQSSRVFGDFDSQLTQDAQHIWLLATHFPERAEKLDGEILLKFVEPIFEGRYNTISASYSILALGAYTKVTSDFSVDSAIEILAKSGSNYQPMAVEQNPFATATYDTSVTDLTLNADKSLYYLNVQTGYDKLLPEKPVSDNLEIHRAFYDENGKEVSTAEQGAELTVTLRIRTTDNQRHSNIAVVDLLPGGFEVIRSSVDRTAYNWRADYIDIREDRVVYYGSFDAVAKELTYNVKVTTAGKFTVPPSYAESMYNRSVKAVSAARDFVVTSASP</sequence>
<dbReference type="InterPro" id="IPR002890">
    <property type="entry name" value="MG2"/>
</dbReference>
<dbReference type="Pfam" id="PF00207">
    <property type="entry name" value="A2M"/>
    <property type="match status" value="1"/>
</dbReference>
<comment type="similarity">
    <text evidence="1">Belongs to the protease inhibitor I39 (alpha-2-macroglobulin) family. Bacterial alpha-2-macroglobulin subfamily.</text>
</comment>
<dbReference type="InterPro" id="IPR051802">
    <property type="entry name" value="YfhM-like"/>
</dbReference>
<keyword evidence="7" id="KW-1185">Reference proteome</keyword>
<dbReference type="EMBL" id="BAABWN010000022">
    <property type="protein sequence ID" value="GAA6170281.1"/>
    <property type="molecule type" value="Genomic_DNA"/>
</dbReference>
<keyword evidence="2" id="KW-0732">Signal</keyword>
<dbReference type="Pfam" id="PF17972">
    <property type="entry name" value="bMG5"/>
    <property type="match status" value="1"/>
</dbReference>
<feature type="transmembrane region" description="Helical" evidence="3">
    <location>
        <begin position="39"/>
        <end position="58"/>
    </location>
</feature>
<dbReference type="PANTHER" id="PTHR40094">
    <property type="entry name" value="ALPHA-2-MACROGLOBULIN HOMOLOG"/>
    <property type="match status" value="1"/>
</dbReference>
<dbReference type="Pfam" id="PF01835">
    <property type="entry name" value="MG2"/>
    <property type="match status" value="1"/>
</dbReference>
<dbReference type="InterPro" id="IPR041246">
    <property type="entry name" value="Bact_MG10"/>
</dbReference>
<dbReference type="SUPFAM" id="SSF48239">
    <property type="entry name" value="Terpenoid cyclases/Protein prenyltransferases"/>
    <property type="match status" value="1"/>
</dbReference>
<organism evidence="6 7">
    <name type="scientific">Sessilibacter corallicola</name>
    <dbReference type="NCBI Taxonomy" id="2904075"/>
    <lineage>
        <taxon>Bacteria</taxon>
        <taxon>Pseudomonadati</taxon>
        <taxon>Pseudomonadota</taxon>
        <taxon>Gammaproteobacteria</taxon>
        <taxon>Cellvibrionales</taxon>
        <taxon>Cellvibrionaceae</taxon>
        <taxon>Sessilibacter</taxon>
    </lineage>
</organism>
<dbReference type="Pfam" id="PF11974">
    <property type="entry name" value="bMG3"/>
    <property type="match status" value="1"/>
</dbReference>
<comment type="caution">
    <text evidence="6">The sequence shown here is derived from an EMBL/GenBank/DDBJ whole genome shotgun (WGS) entry which is preliminary data.</text>
</comment>
<gene>
    <name evidence="6" type="ORF">NBRC116591_40950</name>
</gene>
<dbReference type="CDD" id="cd02891">
    <property type="entry name" value="A2M_like"/>
    <property type="match status" value="1"/>
</dbReference>
<dbReference type="InterPro" id="IPR021868">
    <property type="entry name" value="Alpha_2_Macroglob_MG3"/>
</dbReference>
<proteinExistence type="inferred from homology"/>
<dbReference type="InterPro" id="IPR001599">
    <property type="entry name" value="Macroglobln_a2"/>
</dbReference>
<accession>A0ABQ0AF62</accession>
<dbReference type="Gene3D" id="1.50.10.20">
    <property type="match status" value="1"/>
</dbReference>
<keyword evidence="3" id="KW-0472">Membrane</keyword>
<dbReference type="Pfam" id="PF17973">
    <property type="entry name" value="bMG10"/>
    <property type="match status" value="1"/>
</dbReference>
<dbReference type="Proteomes" id="UP001465153">
    <property type="component" value="Unassembled WGS sequence"/>
</dbReference>
<evidence type="ECO:0000259" key="4">
    <source>
        <dbReference type="SMART" id="SM01359"/>
    </source>
</evidence>
<name>A0ABQ0AF62_9GAMM</name>
<evidence type="ECO:0000256" key="3">
    <source>
        <dbReference type="SAM" id="Phobius"/>
    </source>
</evidence>
<evidence type="ECO:0000256" key="2">
    <source>
        <dbReference type="ARBA" id="ARBA00022729"/>
    </source>
</evidence>
<keyword evidence="3" id="KW-0812">Transmembrane</keyword>
<dbReference type="Gene3D" id="2.60.40.3710">
    <property type="match status" value="1"/>
</dbReference>
<dbReference type="RefSeq" id="WP_353304580.1">
    <property type="nucleotide sequence ID" value="NZ_BAABWN010000022.1"/>
</dbReference>
<dbReference type="Pfam" id="PF07703">
    <property type="entry name" value="A2M_BRD"/>
    <property type="match status" value="1"/>
</dbReference>
<reference evidence="6 7" key="1">
    <citation type="submission" date="2024-04" db="EMBL/GenBank/DDBJ databases">
        <title>Draft genome sequence of Sessilibacter corallicola NBRC 116591.</title>
        <authorList>
            <person name="Miyakawa T."/>
            <person name="Kusuya Y."/>
            <person name="Miura T."/>
        </authorList>
    </citation>
    <scope>NUCLEOTIDE SEQUENCE [LARGE SCALE GENOMIC DNA]</scope>
    <source>
        <strain evidence="6 7">KU-00831-HH</strain>
    </source>
</reference>
<dbReference type="PANTHER" id="PTHR40094:SF1">
    <property type="entry name" value="UBIQUITIN DOMAIN-CONTAINING PROTEIN"/>
    <property type="match status" value="1"/>
</dbReference>
<feature type="domain" description="Alpha-2-macroglobulin" evidence="5">
    <location>
        <begin position="1251"/>
        <end position="1343"/>
    </location>
</feature>
<evidence type="ECO:0000313" key="6">
    <source>
        <dbReference type="EMBL" id="GAA6170281.1"/>
    </source>
</evidence>
<dbReference type="InterPro" id="IPR011625">
    <property type="entry name" value="A2M_N_BRD"/>
</dbReference>
<evidence type="ECO:0000256" key="1">
    <source>
        <dbReference type="ARBA" id="ARBA00010556"/>
    </source>
</evidence>
<dbReference type="SMART" id="SM01359">
    <property type="entry name" value="A2M_N_2"/>
    <property type="match status" value="1"/>
</dbReference>
<protein>
    <submittedName>
        <fullName evidence="6">Alpha-2-macroglobulin</fullName>
    </submittedName>
</protein>
<dbReference type="InterPro" id="IPR008930">
    <property type="entry name" value="Terpenoid_cyclase/PrenylTrfase"/>
</dbReference>
<dbReference type="Gene3D" id="2.60.40.1930">
    <property type="match status" value="1"/>
</dbReference>
<evidence type="ECO:0000259" key="5">
    <source>
        <dbReference type="SMART" id="SM01360"/>
    </source>
</evidence>
<dbReference type="InterPro" id="IPR041203">
    <property type="entry name" value="Bact_A2M_MG5"/>
</dbReference>
<evidence type="ECO:0000313" key="7">
    <source>
        <dbReference type="Proteomes" id="UP001465153"/>
    </source>
</evidence>